<keyword evidence="2 3" id="KW-0560">Oxidoreductase</keyword>
<evidence type="ECO:0000313" key="5">
    <source>
        <dbReference type="EMBL" id="MFB2836892.1"/>
    </source>
</evidence>
<sequence>MVHTPETRLQIEVDKLDLDELNQRFENAHPREILAWCVANLPTGFVQTSAFNVDDLVITDILYRELKPAKPVPVMFLETLHHFPQTLELVKKATEIYNLDLRTYKIPDINTREEFAKVHGEALWDTDIQKFHYLTKIEPLQRGLAELETVAWITGRRRDQAPTRATMPIFEKDIKNRIKVNPLANWTRKLSWAYAFEHKMIYNPLHDQGYPSIGDEPITTPVADGEDERAGRWRGTGKTECGIHI</sequence>
<dbReference type="EC" id="1.8.4.8" evidence="3"/>
<evidence type="ECO:0000256" key="1">
    <source>
        <dbReference type="ARBA" id="ARBA00009732"/>
    </source>
</evidence>
<dbReference type="PANTHER" id="PTHR46509">
    <property type="entry name" value="PHOSPHOADENOSINE PHOSPHOSULFATE REDUCTASE"/>
    <property type="match status" value="1"/>
</dbReference>
<dbReference type="NCBIfam" id="TIGR00434">
    <property type="entry name" value="cysH"/>
    <property type="match status" value="1"/>
</dbReference>
<dbReference type="SUPFAM" id="SSF52402">
    <property type="entry name" value="Adenine nucleotide alpha hydrolases-like"/>
    <property type="match status" value="1"/>
</dbReference>
<comment type="pathway">
    <text evidence="3">Sulfur metabolism; hydrogen sulfide biosynthesis; sulfite from sulfate: step 3/3.</text>
</comment>
<feature type="active site" description="Nucleophile; cysteine thiosulfonate intermediate" evidence="3">
    <location>
        <position position="241"/>
    </location>
</feature>
<dbReference type="Gene3D" id="3.40.50.620">
    <property type="entry name" value="HUPs"/>
    <property type="match status" value="1"/>
</dbReference>
<dbReference type="InterPro" id="IPR014729">
    <property type="entry name" value="Rossmann-like_a/b/a_fold"/>
</dbReference>
<evidence type="ECO:0000259" key="4">
    <source>
        <dbReference type="Pfam" id="PF01507"/>
    </source>
</evidence>
<evidence type="ECO:0000256" key="2">
    <source>
        <dbReference type="ARBA" id="ARBA00023002"/>
    </source>
</evidence>
<evidence type="ECO:0000313" key="6">
    <source>
        <dbReference type="Proteomes" id="UP001576780"/>
    </source>
</evidence>
<dbReference type="GO" id="GO:0004604">
    <property type="term" value="F:phosphoadenylyl-sulfate reductase (thioredoxin) activity"/>
    <property type="evidence" value="ECO:0007669"/>
    <property type="project" value="UniProtKB-EC"/>
</dbReference>
<proteinExistence type="inferred from homology"/>
<comment type="caution">
    <text evidence="5">The sequence shown here is derived from an EMBL/GenBank/DDBJ whole genome shotgun (WGS) entry which is preliminary data.</text>
</comment>
<accession>A0ABV4WP88</accession>
<keyword evidence="6" id="KW-1185">Reference proteome</keyword>
<dbReference type="InterPro" id="IPR002500">
    <property type="entry name" value="PAPS_reduct_dom"/>
</dbReference>
<dbReference type="RefSeq" id="WP_413279255.1">
    <property type="nucleotide sequence ID" value="NZ_JBHFNT010000191.1"/>
</dbReference>
<comment type="similarity">
    <text evidence="1 3">Belongs to the PAPS reductase family. CysH subfamily.</text>
</comment>
<feature type="domain" description="Phosphoadenosine phosphosulphate reductase" evidence="4">
    <location>
        <begin position="46"/>
        <end position="221"/>
    </location>
</feature>
<dbReference type="InterPro" id="IPR004511">
    <property type="entry name" value="PAPS/APS_Rdtase"/>
</dbReference>
<dbReference type="Proteomes" id="UP001576780">
    <property type="component" value="Unassembled WGS sequence"/>
</dbReference>
<protein>
    <recommendedName>
        <fullName evidence="3">Phosphoadenosine 5'-phosphosulfate reductase</fullName>
        <shortName evidence="3">PAPS reductase</shortName>
        <ecNumber evidence="3">1.8.4.8</ecNumber>
    </recommendedName>
    <alternativeName>
        <fullName evidence="3">3'-phosphoadenylylsulfate reductase</fullName>
    </alternativeName>
    <alternativeName>
        <fullName evidence="3">PAPS reductase, thioredoxin dependent</fullName>
    </alternativeName>
    <alternativeName>
        <fullName evidence="3">PAPS sulfotransferase</fullName>
    </alternativeName>
    <alternativeName>
        <fullName evidence="3">PAdoPS reductase</fullName>
    </alternativeName>
</protein>
<reference evidence="5 6" key="1">
    <citation type="submission" date="2024-09" db="EMBL/GenBank/DDBJ databases">
        <title>Floridaenema gen nov. (Aerosakkonemataceae, Aerosakkonematales ord. nov., Cyanobacteria) from benthic tropical and subtropical fresh waters, with the description of four new species.</title>
        <authorList>
            <person name="Moretto J.A."/>
            <person name="Berthold D.E."/>
            <person name="Lefler F.W."/>
            <person name="Huang I.-S."/>
            <person name="Laughinghouse H. IV."/>
        </authorList>
    </citation>
    <scope>NUCLEOTIDE SEQUENCE [LARGE SCALE GENOMIC DNA]</scope>
    <source>
        <strain evidence="5 6">BLCC-F167</strain>
    </source>
</reference>
<dbReference type="PIRSF" id="PIRSF000857">
    <property type="entry name" value="PAPS_reductase"/>
    <property type="match status" value="1"/>
</dbReference>
<comment type="function">
    <text evidence="3">Catalyzes the formation of sulfite from phosphoadenosine 5'-phosphosulfate (PAPS) using thioredoxin as an electron donor.</text>
</comment>
<dbReference type="HAMAP" id="MF_00063">
    <property type="entry name" value="CysH"/>
    <property type="match status" value="1"/>
</dbReference>
<dbReference type="EMBL" id="JBHFNT010000191">
    <property type="protein sequence ID" value="MFB2836892.1"/>
    <property type="molecule type" value="Genomic_DNA"/>
</dbReference>
<dbReference type="NCBIfam" id="NF002537">
    <property type="entry name" value="PRK02090.1"/>
    <property type="match status" value="1"/>
</dbReference>
<dbReference type="InterPro" id="IPR011800">
    <property type="entry name" value="PAPS_reductase_CysH"/>
</dbReference>
<name>A0ABV4WP88_9CYAN</name>
<dbReference type="CDD" id="cd23945">
    <property type="entry name" value="PAPS_reductase"/>
    <property type="match status" value="1"/>
</dbReference>
<comment type="caution">
    <text evidence="3">Lacks conserved residue(s) required for the propagation of feature annotation.</text>
</comment>
<evidence type="ECO:0000256" key="3">
    <source>
        <dbReference type="HAMAP-Rule" id="MF_00063"/>
    </source>
</evidence>
<comment type="subcellular location">
    <subcellularLocation>
        <location evidence="3">Cytoplasm</location>
    </subcellularLocation>
</comment>
<dbReference type="NCBIfam" id="TIGR02057">
    <property type="entry name" value="PAPS_reductase"/>
    <property type="match status" value="1"/>
</dbReference>
<dbReference type="PANTHER" id="PTHR46509:SF1">
    <property type="entry name" value="PHOSPHOADENOSINE PHOSPHOSULFATE REDUCTASE"/>
    <property type="match status" value="1"/>
</dbReference>
<keyword evidence="3" id="KW-0963">Cytoplasm</keyword>
<organism evidence="5 6">
    <name type="scientific">Floridaenema evergladense BLCC-F167</name>
    <dbReference type="NCBI Taxonomy" id="3153639"/>
    <lineage>
        <taxon>Bacteria</taxon>
        <taxon>Bacillati</taxon>
        <taxon>Cyanobacteriota</taxon>
        <taxon>Cyanophyceae</taxon>
        <taxon>Oscillatoriophycideae</taxon>
        <taxon>Aerosakkonematales</taxon>
        <taxon>Aerosakkonemataceae</taxon>
        <taxon>Floridanema</taxon>
        <taxon>Floridanema evergladense</taxon>
    </lineage>
</organism>
<gene>
    <name evidence="3 5" type="primary">cysH</name>
    <name evidence="5" type="ORF">ACE1CA_20400</name>
</gene>
<dbReference type="Pfam" id="PF01507">
    <property type="entry name" value="PAPS_reduct"/>
    <property type="match status" value="1"/>
</dbReference>
<comment type="catalytic activity">
    <reaction evidence="3">
        <text>[thioredoxin]-disulfide + sulfite + adenosine 3',5'-bisphosphate + 2 H(+) = [thioredoxin]-dithiol + 3'-phosphoadenylyl sulfate</text>
        <dbReference type="Rhea" id="RHEA:11724"/>
        <dbReference type="Rhea" id="RHEA-COMP:10698"/>
        <dbReference type="Rhea" id="RHEA-COMP:10700"/>
        <dbReference type="ChEBI" id="CHEBI:15378"/>
        <dbReference type="ChEBI" id="CHEBI:17359"/>
        <dbReference type="ChEBI" id="CHEBI:29950"/>
        <dbReference type="ChEBI" id="CHEBI:50058"/>
        <dbReference type="ChEBI" id="CHEBI:58339"/>
        <dbReference type="ChEBI" id="CHEBI:58343"/>
        <dbReference type="EC" id="1.8.4.8"/>
    </reaction>
</comment>